<dbReference type="InterPro" id="IPR008271">
    <property type="entry name" value="Ser/Thr_kinase_AS"/>
</dbReference>
<evidence type="ECO:0000256" key="2">
    <source>
        <dbReference type="ARBA" id="ARBA00022475"/>
    </source>
</evidence>
<dbReference type="EMBL" id="JAXUIC010000003">
    <property type="protein sequence ID" value="KAK4598441.1"/>
    <property type="molecule type" value="Genomic_DNA"/>
</dbReference>
<dbReference type="PANTHER" id="PTHR45621">
    <property type="entry name" value="OS01G0588500 PROTEIN-RELATED"/>
    <property type="match status" value="1"/>
</dbReference>
<dbReference type="Gene3D" id="3.30.200.20">
    <property type="entry name" value="Phosphorylase Kinase, domain 1"/>
    <property type="match status" value="1"/>
</dbReference>
<dbReference type="InterPro" id="IPR011009">
    <property type="entry name" value="Kinase-like_dom_sf"/>
</dbReference>
<comment type="subcellular location">
    <subcellularLocation>
        <location evidence="1">Cell membrane</location>
    </subcellularLocation>
</comment>
<feature type="domain" description="Protein kinase" evidence="3">
    <location>
        <begin position="1"/>
        <end position="218"/>
    </location>
</feature>
<dbReference type="AlphaFoldDB" id="A0AAN7FW63"/>
<keyword evidence="2" id="KW-0472">Membrane</keyword>
<accession>A0AAN7FW63</accession>
<evidence type="ECO:0000256" key="1">
    <source>
        <dbReference type="ARBA" id="ARBA00004236"/>
    </source>
</evidence>
<keyword evidence="2" id="KW-1003">Cell membrane</keyword>
<evidence type="ECO:0000313" key="4">
    <source>
        <dbReference type="EMBL" id="KAK4598441.1"/>
    </source>
</evidence>
<dbReference type="PIRSF" id="PIRSF000654">
    <property type="entry name" value="Integrin-linked_kinase"/>
    <property type="match status" value="1"/>
</dbReference>
<sequence>MTEVNYIGQLHHPNLVKLIGYCLEGENRLLVYEFMPKGSLENHLFKRGPQGPQSLSWEIRIKVAIGAARGLCFLHEAKPHVIYLDFKASNILLDAEFNAKISDHGPSKAAAAREYVTTGRVTTKNDVYSFGVLLLELLSGRRAINRTKVGTEQILVNWAKPYLGDKKQLFRIMDTNLKGQYPQKGAYTVATLALKCLSTEAKFRPKMGEVLVTLEQLVNPKMTHFVI</sequence>
<comment type="caution">
    <text evidence="4">The sequence shown here is derived from an EMBL/GenBank/DDBJ whole genome shotgun (WGS) entry which is preliminary data.</text>
</comment>
<name>A0AAN7FW63_QUERU</name>
<evidence type="ECO:0000313" key="5">
    <source>
        <dbReference type="Proteomes" id="UP001324115"/>
    </source>
</evidence>
<dbReference type="Proteomes" id="UP001324115">
    <property type="component" value="Unassembled WGS sequence"/>
</dbReference>
<dbReference type="SUPFAM" id="SSF56112">
    <property type="entry name" value="Protein kinase-like (PK-like)"/>
    <property type="match status" value="1"/>
</dbReference>
<protein>
    <recommendedName>
        <fullName evidence="3">Protein kinase domain-containing protein</fullName>
    </recommendedName>
</protein>
<dbReference type="InterPro" id="IPR000719">
    <property type="entry name" value="Prot_kinase_dom"/>
</dbReference>
<dbReference type="InterPro" id="IPR050823">
    <property type="entry name" value="Plant_Ser_Thr_Prot_Kinase"/>
</dbReference>
<dbReference type="PROSITE" id="PS50011">
    <property type="entry name" value="PROTEIN_KINASE_DOM"/>
    <property type="match status" value="1"/>
</dbReference>
<gene>
    <name evidence="4" type="ORF">RGQ29_015770</name>
</gene>
<proteinExistence type="predicted"/>
<keyword evidence="5" id="KW-1185">Reference proteome</keyword>
<dbReference type="GO" id="GO:0005524">
    <property type="term" value="F:ATP binding"/>
    <property type="evidence" value="ECO:0007669"/>
    <property type="project" value="InterPro"/>
</dbReference>
<organism evidence="4 5">
    <name type="scientific">Quercus rubra</name>
    <name type="common">Northern red oak</name>
    <name type="synonym">Quercus borealis</name>
    <dbReference type="NCBI Taxonomy" id="3512"/>
    <lineage>
        <taxon>Eukaryota</taxon>
        <taxon>Viridiplantae</taxon>
        <taxon>Streptophyta</taxon>
        <taxon>Embryophyta</taxon>
        <taxon>Tracheophyta</taxon>
        <taxon>Spermatophyta</taxon>
        <taxon>Magnoliopsida</taxon>
        <taxon>eudicotyledons</taxon>
        <taxon>Gunneridae</taxon>
        <taxon>Pentapetalae</taxon>
        <taxon>rosids</taxon>
        <taxon>fabids</taxon>
        <taxon>Fagales</taxon>
        <taxon>Fagaceae</taxon>
        <taxon>Quercus</taxon>
    </lineage>
</organism>
<dbReference type="InterPro" id="IPR001245">
    <property type="entry name" value="Ser-Thr/Tyr_kinase_cat_dom"/>
</dbReference>
<evidence type="ECO:0000259" key="3">
    <source>
        <dbReference type="PROSITE" id="PS50011"/>
    </source>
</evidence>
<dbReference type="Gene3D" id="1.10.510.10">
    <property type="entry name" value="Transferase(Phosphotransferase) domain 1"/>
    <property type="match status" value="1"/>
</dbReference>
<dbReference type="PROSITE" id="PS00108">
    <property type="entry name" value="PROTEIN_KINASE_ST"/>
    <property type="match status" value="1"/>
</dbReference>
<dbReference type="Pfam" id="PF07714">
    <property type="entry name" value="PK_Tyr_Ser-Thr"/>
    <property type="match status" value="1"/>
</dbReference>
<dbReference type="GO" id="GO:0004672">
    <property type="term" value="F:protein kinase activity"/>
    <property type="evidence" value="ECO:0007669"/>
    <property type="project" value="InterPro"/>
</dbReference>
<dbReference type="GO" id="GO:0005886">
    <property type="term" value="C:plasma membrane"/>
    <property type="evidence" value="ECO:0007669"/>
    <property type="project" value="UniProtKB-SubCell"/>
</dbReference>
<reference evidence="4 5" key="1">
    <citation type="journal article" date="2023" name="G3 (Bethesda)">
        <title>A haplotype-resolved chromosome-scale genome for Quercus rubra L. provides insights into the genetics of adaptive traits for red oak species.</title>
        <authorList>
            <person name="Kapoor B."/>
            <person name="Jenkins J."/>
            <person name="Schmutz J."/>
            <person name="Zhebentyayeva T."/>
            <person name="Kuelheim C."/>
            <person name="Coggeshall M."/>
            <person name="Heim C."/>
            <person name="Lasky J.R."/>
            <person name="Leites L."/>
            <person name="Islam-Faridi N."/>
            <person name="Romero-Severson J."/>
            <person name="DeLeo V.L."/>
            <person name="Lucas S.M."/>
            <person name="Lazic D."/>
            <person name="Gailing O."/>
            <person name="Carlson J."/>
            <person name="Staton M."/>
        </authorList>
    </citation>
    <scope>NUCLEOTIDE SEQUENCE [LARGE SCALE GENOMIC DNA]</scope>
    <source>
        <strain evidence="4">Pseudo-F2</strain>
    </source>
</reference>